<dbReference type="STRING" id="428992.SAMN05216272_107320"/>
<gene>
    <name evidence="2" type="ORF">SAMN05216272_107320</name>
</gene>
<dbReference type="AlphaFoldDB" id="A0A1G8JDS6"/>
<feature type="region of interest" description="Disordered" evidence="1">
    <location>
        <begin position="109"/>
        <end position="148"/>
    </location>
</feature>
<accession>A0A1G8JDS6</accession>
<sequence length="259" mass="29060">MSIKISSLVWEHYPASGCELLTALAYADHAHDDGTNIRPSVAYIAKKTRQSERNVRRYLAQMRERGWLLTVRNGNGGRGFATEYRVNPLWITNPDNLSPFLPKADETLTHQAQKDDNRGSKRVTPASAQPLGTIKESTTAQNEKAPPLVFPDGLSGTNRLAAQKLIRQCPAEQRQLVLDEVAALISAGRVRNPIGLLRKLVEVAQQGRFVSNAKERQRKLSTTAGTRNRHSEQEDRIGRQTLRELLELLKRQSGPKRRN</sequence>
<dbReference type="RefSeq" id="WP_139199086.1">
    <property type="nucleotide sequence ID" value="NZ_FNDS01000007.1"/>
</dbReference>
<feature type="region of interest" description="Disordered" evidence="1">
    <location>
        <begin position="214"/>
        <end position="237"/>
    </location>
</feature>
<evidence type="ECO:0000256" key="1">
    <source>
        <dbReference type="SAM" id="MobiDB-lite"/>
    </source>
</evidence>
<dbReference type="InterPro" id="IPR036388">
    <property type="entry name" value="WH-like_DNA-bd_sf"/>
</dbReference>
<evidence type="ECO:0008006" key="4">
    <source>
        <dbReference type="Google" id="ProtNLM"/>
    </source>
</evidence>
<keyword evidence="3" id="KW-1185">Reference proteome</keyword>
<organism evidence="2 3">
    <name type="scientific">Pseudomonas panipatensis</name>
    <dbReference type="NCBI Taxonomy" id="428992"/>
    <lineage>
        <taxon>Bacteria</taxon>
        <taxon>Pseudomonadati</taxon>
        <taxon>Pseudomonadota</taxon>
        <taxon>Gammaproteobacteria</taxon>
        <taxon>Pseudomonadales</taxon>
        <taxon>Pseudomonadaceae</taxon>
        <taxon>Pseudomonas</taxon>
    </lineage>
</organism>
<dbReference type="Proteomes" id="UP000199636">
    <property type="component" value="Unassembled WGS sequence"/>
</dbReference>
<feature type="compositionally biased region" description="Basic and acidic residues" evidence="1">
    <location>
        <begin position="109"/>
        <end position="119"/>
    </location>
</feature>
<dbReference type="OrthoDB" id="8556561at2"/>
<dbReference type="Gene3D" id="1.10.10.10">
    <property type="entry name" value="Winged helix-like DNA-binding domain superfamily/Winged helix DNA-binding domain"/>
    <property type="match status" value="1"/>
</dbReference>
<dbReference type="EMBL" id="FNDS01000007">
    <property type="protein sequence ID" value="SDI29201.1"/>
    <property type="molecule type" value="Genomic_DNA"/>
</dbReference>
<name>A0A1G8JDS6_9PSED</name>
<evidence type="ECO:0000313" key="2">
    <source>
        <dbReference type="EMBL" id="SDI29201.1"/>
    </source>
</evidence>
<evidence type="ECO:0000313" key="3">
    <source>
        <dbReference type="Proteomes" id="UP000199636"/>
    </source>
</evidence>
<protein>
    <recommendedName>
        <fullName evidence="4">Helix-turn-helix domain-containing protein</fullName>
    </recommendedName>
</protein>
<proteinExistence type="predicted"/>
<reference evidence="3" key="1">
    <citation type="submission" date="2016-10" db="EMBL/GenBank/DDBJ databases">
        <authorList>
            <person name="Varghese N."/>
            <person name="Submissions S."/>
        </authorList>
    </citation>
    <scope>NUCLEOTIDE SEQUENCE [LARGE SCALE GENOMIC DNA]</scope>
    <source>
        <strain evidence="3">CCM 7469</strain>
    </source>
</reference>